<dbReference type="AlphaFoldDB" id="A0AA38HME8"/>
<dbReference type="EMBL" id="JALNTZ010001840">
    <property type="protein sequence ID" value="KAJ3622605.1"/>
    <property type="molecule type" value="Genomic_DNA"/>
</dbReference>
<comment type="caution">
    <text evidence="1">The sequence shown here is derived from an EMBL/GenBank/DDBJ whole genome shotgun (WGS) entry which is preliminary data.</text>
</comment>
<evidence type="ECO:0000313" key="1">
    <source>
        <dbReference type="EMBL" id="KAJ3622605.1"/>
    </source>
</evidence>
<organism evidence="1 2">
    <name type="scientific">Zophobas morio</name>
    <dbReference type="NCBI Taxonomy" id="2755281"/>
    <lineage>
        <taxon>Eukaryota</taxon>
        <taxon>Metazoa</taxon>
        <taxon>Ecdysozoa</taxon>
        <taxon>Arthropoda</taxon>
        <taxon>Hexapoda</taxon>
        <taxon>Insecta</taxon>
        <taxon>Pterygota</taxon>
        <taxon>Neoptera</taxon>
        <taxon>Endopterygota</taxon>
        <taxon>Coleoptera</taxon>
        <taxon>Polyphaga</taxon>
        <taxon>Cucujiformia</taxon>
        <taxon>Tenebrionidae</taxon>
        <taxon>Zophobas</taxon>
    </lineage>
</organism>
<sequence length="74" mass="8444">HLLLWPNDLLAITFSLQVRQSKLLRLLTNGPWLVRARYLPLFQSFGTVIYSSLKIAYTMVGARVPTPAEERKSS</sequence>
<proteinExistence type="predicted"/>
<keyword evidence="2" id="KW-1185">Reference proteome</keyword>
<feature type="non-terminal residue" evidence="1">
    <location>
        <position position="1"/>
    </location>
</feature>
<reference evidence="1" key="1">
    <citation type="journal article" date="2023" name="G3 (Bethesda)">
        <title>Whole genome assemblies of Zophobas morio and Tenebrio molitor.</title>
        <authorList>
            <person name="Kaur S."/>
            <person name="Stinson S.A."/>
            <person name="diCenzo G.C."/>
        </authorList>
    </citation>
    <scope>NUCLEOTIDE SEQUENCE</scope>
    <source>
        <strain evidence="1">QUZm001</strain>
    </source>
</reference>
<dbReference type="Proteomes" id="UP001168821">
    <property type="component" value="Unassembled WGS sequence"/>
</dbReference>
<accession>A0AA38HME8</accession>
<name>A0AA38HME8_9CUCU</name>
<gene>
    <name evidence="1" type="ORF">Zmor_004461</name>
</gene>
<evidence type="ECO:0000313" key="2">
    <source>
        <dbReference type="Proteomes" id="UP001168821"/>
    </source>
</evidence>
<protein>
    <submittedName>
        <fullName evidence="1">Uncharacterized protein</fullName>
    </submittedName>
</protein>